<feature type="non-terminal residue" evidence="4">
    <location>
        <position position="1"/>
    </location>
</feature>
<evidence type="ECO:0000256" key="1">
    <source>
        <dbReference type="ARBA" id="ARBA00023054"/>
    </source>
</evidence>
<dbReference type="EMBL" id="CP111025">
    <property type="protein sequence ID" value="WAR25447.1"/>
    <property type="molecule type" value="Genomic_DNA"/>
</dbReference>
<keyword evidence="5" id="KW-1185">Reference proteome</keyword>
<proteinExistence type="predicted"/>
<sequence length="431" mass="49689">YFQSEKECSLKKLTAIQNDPNQKSPDQLMPETPVPDYEEAATPENQNVFTFAKKFQKILTNIQKIEDMYSEQEEPEPDYHDEADSALQDEPVRGRAERSSSQSSENGQTGSRKPQNPCIESPTRMALHKELLLNYKRGVNVLEKPELNKVLQNRRETQRRKEWDDQKKMSTKRTSFEMKLEERANRMKEDEMSAINEEPTKDQPEFQKIFTKIKSKSNGAVNFIVADPTILSWIEKKSDEYTPPVQNEIIQTMALDILRMIVSSVLDCAFFPIMVYETTDISDREQVVLVLRHLNVQEDYIELYFVSSIAAQTITNVIKGTLQRMRLQLFMCLGQCYDGASNIGQAQSAGSLQTSPQNNQGPSIHTALYMLLTWQLVIQYKAVLRDSLDLVREISKLVKFSPKLDEHFVELRKEMSPDTPGFRVLCPTRWT</sequence>
<feature type="non-terminal residue" evidence="4">
    <location>
        <position position="431"/>
    </location>
</feature>
<dbReference type="InterPro" id="IPR025398">
    <property type="entry name" value="DUF4371"/>
</dbReference>
<accession>A0ABY7FTG3</accession>
<dbReference type="InterPro" id="IPR009533">
    <property type="entry name" value="FAM107"/>
</dbReference>
<evidence type="ECO:0000256" key="2">
    <source>
        <dbReference type="SAM" id="MobiDB-lite"/>
    </source>
</evidence>
<organism evidence="4 5">
    <name type="scientific">Mya arenaria</name>
    <name type="common">Soft-shell clam</name>
    <dbReference type="NCBI Taxonomy" id="6604"/>
    <lineage>
        <taxon>Eukaryota</taxon>
        <taxon>Metazoa</taxon>
        <taxon>Spiralia</taxon>
        <taxon>Lophotrochozoa</taxon>
        <taxon>Mollusca</taxon>
        <taxon>Bivalvia</taxon>
        <taxon>Autobranchia</taxon>
        <taxon>Heteroconchia</taxon>
        <taxon>Euheterodonta</taxon>
        <taxon>Imparidentia</taxon>
        <taxon>Neoheterodontei</taxon>
        <taxon>Myida</taxon>
        <taxon>Myoidea</taxon>
        <taxon>Myidae</taxon>
        <taxon>Mya</taxon>
    </lineage>
</organism>
<keyword evidence="1" id="KW-0175">Coiled coil</keyword>
<feature type="region of interest" description="Disordered" evidence="2">
    <location>
        <begin position="14"/>
        <end position="43"/>
    </location>
</feature>
<evidence type="ECO:0000313" key="4">
    <source>
        <dbReference type="EMBL" id="WAR25447.1"/>
    </source>
</evidence>
<dbReference type="PANTHER" id="PTHR45749">
    <property type="match status" value="1"/>
</dbReference>
<dbReference type="PANTHER" id="PTHR45749:SF21">
    <property type="entry name" value="DUF4371 DOMAIN-CONTAINING PROTEIN"/>
    <property type="match status" value="1"/>
</dbReference>
<evidence type="ECO:0000259" key="3">
    <source>
        <dbReference type="Pfam" id="PF14291"/>
    </source>
</evidence>
<reference evidence="4" key="1">
    <citation type="submission" date="2022-11" db="EMBL/GenBank/DDBJ databases">
        <title>Centuries of genome instability and evolution in soft-shell clam transmissible cancer (bioRxiv).</title>
        <authorList>
            <person name="Hart S.F.M."/>
            <person name="Yonemitsu M.A."/>
            <person name="Giersch R.M."/>
            <person name="Beal B.F."/>
            <person name="Arriagada G."/>
            <person name="Davis B.W."/>
            <person name="Ostrander E.A."/>
            <person name="Goff S.P."/>
            <person name="Metzger M.J."/>
        </authorList>
    </citation>
    <scope>NUCLEOTIDE SEQUENCE</scope>
    <source>
        <strain evidence="4">MELC-2E11</strain>
        <tissue evidence="4">Siphon/mantle</tissue>
    </source>
</reference>
<feature type="compositionally biased region" description="Polar residues" evidence="2">
    <location>
        <begin position="15"/>
        <end position="25"/>
    </location>
</feature>
<evidence type="ECO:0000313" key="5">
    <source>
        <dbReference type="Proteomes" id="UP001164746"/>
    </source>
</evidence>
<dbReference type="Pfam" id="PF14291">
    <property type="entry name" value="DUF4371"/>
    <property type="match status" value="1"/>
</dbReference>
<feature type="compositionally biased region" description="Polar residues" evidence="2">
    <location>
        <begin position="99"/>
        <end position="114"/>
    </location>
</feature>
<feature type="region of interest" description="Disordered" evidence="2">
    <location>
        <begin position="66"/>
        <end position="120"/>
    </location>
</feature>
<feature type="region of interest" description="Disordered" evidence="2">
    <location>
        <begin position="153"/>
        <end position="173"/>
    </location>
</feature>
<feature type="domain" description="DUF4371" evidence="3">
    <location>
        <begin position="229"/>
        <end position="343"/>
    </location>
</feature>
<dbReference type="Proteomes" id="UP001164746">
    <property type="component" value="Chromosome 14"/>
</dbReference>
<name>A0ABY7FTG3_MYAAR</name>
<dbReference type="Pfam" id="PF06625">
    <property type="entry name" value="DUF1151"/>
    <property type="match status" value="1"/>
</dbReference>
<gene>
    <name evidence="4" type="ORF">MAR_011151</name>
</gene>
<protein>
    <recommendedName>
        <fullName evidence="3">DUF4371 domain-containing protein</fullName>
    </recommendedName>
</protein>